<dbReference type="InterPro" id="IPR050211">
    <property type="entry name" value="FOX_domain-containing"/>
</dbReference>
<dbReference type="SMART" id="SM00339">
    <property type="entry name" value="FH"/>
    <property type="match status" value="1"/>
</dbReference>
<proteinExistence type="predicted"/>
<feature type="region of interest" description="Disordered" evidence="4">
    <location>
        <begin position="164"/>
        <end position="195"/>
    </location>
</feature>
<feature type="domain" description="Fork-head" evidence="5">
    <location>
        <begin position="224"/>
        <end position="318"/>
    </location>
</feature>
<dbReference type="PANTHER" id="PTHR11829:SF402">
    <property type="entry name" value="FORK HEAD DOMAIN-CONTAINING PROTEIN FD3-RELATED"/>
    <property type="match status" value="1"/>
</dbReference>
<evidence type="ECO:0000313" key="7">
    <source>
        <dbReference type="Proteomes" id="UP001642483"/>
    </source>
</evidence>
<evidence type="ECO:0000313" key="6">
    <source>
        <dbReference type="EMBL" id="CAK8676211.1"/>
    </source>
</evidence>
<feature type="compositionally biased region" description="Low complexity" evidence="4">
    <location>
        <begin position="556"/>
        <end position="574"/>
    </location>
</feature>
<dbReference type="EMBL" id="CAWYQH010000024">
    <property type="protein sequence ID" value="CAK8676211.1"/>
    <property type="molecule type" value="Genomic_DNA"/>
</dbReference>
<dbReference type="Pfam" id="PF00250">
    <property type="entry name" value="Forkhead"/>
    <property type="match status" value="1"/>
</dbReference>
<keyword evidence="2 3" id="KW-0539">Nucleus</keyword>
<dbReference type="PROSITE" id="PS50039">
    <property type="entry name" value="FORK_HEAD_3"/>
    <property type="match status" value="1"/>
</dbReference>
<accession>A0ABP0F918</accession>
<evidence type="ECO:0000256" key="3">
    <source>
        <dbReference type="PROSITE-ProRule" id="PRU00089"/>
    </source>
</evidence>
<feature type="region of interest" description="Disordered" evidence="4">
    <location>
        <begin position="469"/>
        <end position="575"/>
    </location>
</feature>
<evidence type="ECO:0000256" key="1">
    <source>
        <dbReference type="ARBA" id="ARBA00023125"/>
    </source>
</evidence>
<organism evidence="6 7">
    <name type="scientific">Clavelina lepadiformis</name>
    <name type="common">Light-bulb sea squirt</name>
    <name type="synonym">Ascidia lepadiformis</name>
    <dbReference type="NCBI Taxonomy" id="159417"/>
    <lineage>
        <taxon>Eukaryota</taxon>
        <taxon>Metazoa</taxon>
        <taxon>Chordata</taxon>
        <taxon>Tunicata</taxon>
        <taxon>Ascidiacea</taxon>
        <taxon>Aplousobranchia</taxon>
        <taxon>Clavelinidae</taxon>
        <taxon>Clavelina</taxon>
    </lineage>
</organism>
<dbReference type="InterPro" id="IPR036388">
    <property type="entry name" value="WH-like_DNA-bd_sf"/>
</dbReference>
<dbReference type="CDD" id="cd20048">
    <property type="entry name" value="FH_FOXD4-like"/>
    <property type="match status" value="1"/>
</dbReference>
<feature type="DNA-binding region" description="Fork-head" evidence="3">
    <location>
        <begin position="224"/>
        <end position="318"/>
    </location>
</feature>
<evidence type="ECO:0000259" key="5">
    <source>
        <dbReference type="PROSITE" id="PS50039"/>
    </source>
</evidence>
<dbReference type="InterPro" id="IPR036390">
    <property type="entry name" value="WH_DNA-bd_sf"/>
</dbReference>
<dbReference type="InterPro" id="IPR030456">
    <property type="entry name" value="TF_fork_head_CS_2"/>
</dbReference>
<keyword evidence="1 3" id="KW-0238">DNA-binding</keyword>
<evidence type="ECO:0000256" key="4">
    <source>
        <dbReference type="SAM" id="MobiDB-lite"/>
    </source>
</evidence>
<dbReference type="SUPFAM" id="SSF46785">
    <property type="entry name" value="Winged helix' DNA-binding domain"/>
    <property type="match status" value="1"/>
</dbReference>
<dbReference type="Gene3D" id="1.10.10.10">
    <property type="entry name" value="Winged helix-like DNA-binding domain superfamily/Winged helix DNA-binding domain"/>
    <property type="match status" value="1"/>
</dbReference>
<dbReference type="PRINTS" id="PR00053">
    <property type="entry name" value="FORKHEAD"/>
</dbReference>
<name>A0ABP0F918_CLALP</name>
<feature type="compositionally biased region" description="Polar residues" evidence="4">
    <location>
        <begin position="509"/>
        <end position="522"/>
    </location>
</feature>
<dbReference type="PROSITE" id="PS00658">
    <property type="entry name" value="FORK_HEAD_2"/>
    <property type="match status" value="1"/>
</dbReference>
<reference evidence="6 7" key="1">
    <citation type="submission" date="2024-02" db="EMBL/GenBank/DDBJ databases">
        <authorList>
            <person name="Daric V."/>
            <person name="Darras S."/>
        </authorList>
    </citation>
    <scope>NUCLEOTIDE SEQUENCE [LARGE SCALE GENOMIC DNA]</scope>
</reference>
<comment type="subcellular location">
    <subcellularLocation>
        <location evidence="3">Nucleus</location>
    </subcellularLocation>
</comment>
<protein>
    <recommendedName>
        <fullName evidence="5">Fork-head domain-containing protein</fullName>
    </recommendedName>
</protein>
<gene>
    <name evidence="6" type="ORF">CVLEPA_LOCUS5686</name>
</gene>
<evidence type="ECO:0000256" key="2">
    <source>
        <dbReference type="ARBA" id="ARBA00023242"/>
    </source>
</evidence>
<feature type="compositionally biased region" description="Polar residues" evidence="4">
    <location>
        <begin position="164"/>
        <end position="187"/>
    </location>
</feature>
<keyword evidence="7" id="KW-1185">Reference proteome</keyword>
<dbReference type="Proteomes" id="UP001642483">
    <property type="component" value="Unassembled WGS sequence"/>
</dbReference>
<dbReference type="PANTHER" id="PTHR11829">
    <property type="entry name" value="FORKHEAD BOX PROTEIN"/>
    <property type="match status" value="1"/>
</dbReference>
<dbReference type="InterPro" id="IPR001766">
    <property type="entry name" value="Fork_head_dom"/>
</dbReference>
<comment type="caution">
    <text evidence="6">The sequence shown here is derived from an EMBL/GenBank/DDBJ whole genome shotgun (WGS) entry which is preliminary data.</text>
</comment>
<sequence length="662" mass="72464">MTVQKYVTHTSDDEKFLKHRILNINRRRNHPMTEDLPTTDYVDVCTEGMSSSPNGLTSAILLERVADSVRHRKGAEHRSNQNLYSTPENIADRSNEEALNLSATSGRKSDKTVAVKSAVREVSAMQFMKNSMQQLQVITAGPTSSLDSNIVPGASKDVELDVTSVSPPFSSETITTAEPSLRNPSENEMNHDSDGAKYNEDFASITSSDNDHDTLDKGDKKHVKPPYSYIALITMSILQSPEKKLTLSGICEFIMNRFPYYKEKFPAWQNSIRHNLSLNDCFVKIPREPGNPGKGNYWTMDPDAEDMFDNGSFLRRRKRFKRPQRDVFQDRMMAASINGIGANPYGRPFGISPAQQAAFMAALGNPYAYMNPLPPNVPLISTQEIASQQAALLGFGISPFSQYRPPHPLLTPSGSFSCTPDYQSRPIISKHADLVLPEIASLQSSSTASMSQKKGQSLFSIEALIGKTKFSSREEERPSSSESNPLHHLPSTDESSAPSLSPDIAPQGKATSPRDSSNAQSKEQFRREVQPMVTSTPRFNMGKAGSSSSPADMQGPSSDQDFPSTSSSQDSVPPALQRKLSPVFNSGFPQQGTIQLPYLPASNIAANFYQNPMARNMITAGIAASSGFSSAHMAVSSPQMNALSTENLLPSIPGWPCFGRTT</sequence>